<evidence type="ECO:0000313" key="2">
    <source>
        <dbReference type="EMBL" id="VEL09580.1"/>
    </source>
</evidence>
<reference evidence="2" key="1">
    <citation type="submission" date="2018-11" db="EMBL/GenBank/DDBJ databases">
        <authorList>
            <consortium name="Pathogen Informatics"/>
        </authorList>
    </citation>
    <scope>NUCLEOTIDE SEQUENCE</scope>
</reference>
<evidence type="ECO:0000256" key="1">
    <source>
        <dbReference type="SAM" id="MobiDB-lite"/>
    </source>
</evidence>
<keyword evidence="3" id="KW-1185">Reference proteome</keyword>
<dbReference type="AlphaFoldDB" id="A0A3S5CCG2"/>
<accession>A0A3S5CCG2</accession>
<comment type="caution">
    <text evidence="2">The sequence shown here is derived from an EMBL/GenBank/DDBJ whole genome shotgun (WGS) entry which is preliminary data.</text>
</comment>
<gene>
    <name evidence="2" type="ORF">PXEA_LOCUS3020</name>
</gene>
<protein>
    <submittedName>
        <fullName evidence="2">Uncharacterized protein</fullName>
    </submittedName>
</protein>
<dbReference type="Proteomes" id="UP000784294">
    <property type="component" value="Unassembled WGS sequence"/>
</dbReference>
<dbReference type="EMBL" id="CAAALY010006686">
    <property type="protein sequence ID" value="VEL09580.1"/>
    <property type="molecule type" value="Genomic_DNA"/>
</dbReference>
<feature type="region of interest" description="Disordered" evidence="1">
    <location>
        <begin position="59"/>
        <end position="83"/>
    </location>
</feature>
<organism evidence="2 3">
    <name type="scientific">Protopolystoma xenopodis</name>
    <dbReference type="NCBI Taxonomy" id="117903"/>
    <lineage>
        <taxon>Eukaryota</taxon>
        <taxon>Metazoa</taxon>
        <taxon>Spiralia</taxon>
        <taxon>Lophotrochozoa</taxon>
        <taxon>Platyhelminthes</taxon>
        <taxon>Monogenea</taxon>
        <taxon>Polyopisthocotylea</taxon>
        <taxon>Polystomatidea</taxon>
        <taxon>Polystomatidae</taxon>
        <taxon>Protopolystoma</taxon>
    </lineage>
</organism>
<evidence type="ECO:0000313" key="3">
    <source>
        <dbReference type="Proteomes" id="UP000784294"/>
    </source>
</evidence>
<name>A0A3S5CCG2_9PLAT</name>
<proteinExistence type="predicted"/>
<sequence length="124" mass="13150">MATCQSSVRQAEKATRDLIRHAPSPSSCYQTASTLATSSATISVTTNVIDSLTLSTASGFHATPKGRTGNGEESLITRPSSISETSERILHTGRLFIGNSSSPLLAEQRSFGLSNKYELTILTS</sequence>